<dbReference type="Proteomes" id="UP001207468">
    <property type="component" value="Unassembled WGS sequence"/>
</dbReference>
<reference evidence="1" key="1">
    <citation type="submission" date="2021-03" db="EMBL/GenBank/DDBJ databases">
        <title>Evolutionary priming and transition to the ectomycorrhizal habit in an iconic lineage of mushroom-forming fungi: is preadaptation a requirement?</title>
        <authorList>
            <consortium name="DOE Joint Genome Institute"/>
            <person name="Looney B.P."/>
            <person name="Miyauchi S."/>
            <person name="Morin E."/>
            <person name="Drula E."/>
            <person name="Courty P.E."/>
            <person name="Chicoki N."/>
            <person name="Fauchery L."/>
            <person name="Kohler A."/>
            <person name="Kuo A."/>
            <person name="LaButti K."/>
            <person name="Pangilinan J."/>
            <person name="Lipzen A."/>
            <person name="Riley R."/>
            <person name="Andreopoulos W."/>
            <person name="He G."/>
            <person name="Johnson J."/>
            <person name="Barry K.W."/>
            <person name="Grigoriev I.V."/>
            <person name="Nagy L."/>
            <person name="Hibbett D."/>
            <person name="Henrissat B."/>
            <person name="Matheny P.B."/>
            <person name="Labbe J."/>
            <person name="Martin A.F."/>
        </authorList>
    </citation>
    <scope>NUCLEOTIDE SEQUENCE</scope>
    <source>
        <strain evidence="1">BPL698</strain>
    </source>
</reference>
<evidence type="ECO:0000313" key="2">
    <source>
        <dbReference type="Proteomes" id="UP001207468"/>
    </source>
</evidence>
<name>A0ACC0UPP2_9AGAM</name>
<organism evidence="1 2">
    <name type="scientific">Russula earlei</name>
    <dbReference type="NCBI Taxonomy" id="71964"/>
    <lineage>
        <taxon>Eukaryota</taxon>
        <taxon>Fungi</taxon>
        <taxon>Dikarya</taxon>
        <taxon>Basidiomycota</taxon>
        <taxon>Agaricomycotina</taxon>
        <taxon>Agaricomycetes</taxon>
        <taxon>Russulales</taxon>
        <taxon>Russulaceae</taxon>
        <taxon>Russula</taxon>
    </lineage>
</organism>
<dbReference type="EMBL" id="JAGFNK010000001">
    <property type="protein sequence ID" value="KAI9513472.1"/>
    <property type="molecule type" value="Genomic_DNA"/>
</dbReference>
<keyword evidence="2" id="KW-1185">Reference proteome</keyword>
<comment type="caution">
    <text evidence="1">The sequence shown here is derived from an EMBL/GenBank/DDBJ whole genome shotgun (WGS) entry which is preliminary data.</text>
</comment>
<sequence>MANYFFFYLPAWNLVPVSIHPHAPETHPRMGDFISKYFPAIPPTAFAVVSVVILFHIANKIFTHFSAPIRKLPGPKSVNWFTGSNARNVWEPDSQHDQLKWVRQYGHVFRYYSWFNVTKVVTTDLQALSHILNGPEFEKSDDGRLLLGDMLGKGLLVVEGLKHKQQRRIMSPAFGLPQIRKYSQLFIEKANEFRDALTAKIPQPRTPHDSLRIDIYLWLNKITLDIIGHAGFNYVFGSLHKDEPHEVTEGFRKATTFDPFNITFMFTIGTATIPGARLIPTDRSRLLASTVQSLRSLGQSVISRKKAEILATTEAKSDIAKRSIQGRDLLTLLVRANMAKDIPENARMTDEEVLAQVSTFLLAGHETTTTAIVWAIYALGCHPTAYAKLTTEARGFYTDSPSMDELNGMTYLDYVTREVLRLHAPVSNTERVARADVVVPLSEPFIDRDGVERHDISLRKGDIILIPILAIHQMKSLWGEDADEFKPERWEAIPDAVKAIPGVFSNLLTFISGPHACIGYRFSLVEMKAILFSFVRAFDFELAVPPSEISRKTMVVARPFLASDPDSGPQLPLIIRPARID</sequence>
<evidence type="ECO:0000313" key="1">
    <source>
        <dbReference type="EMBL" id="KAI9513472.1"/>
    </source>
</evidence>
<proteinExistence type="predicted"/>
<protein>
    <submittedName>
        <fullName evidence="1">Cytochrome P450</fullName>
    </submittedName>
</protein>
<gene>
    <name evidence="1" type="ORF">F5148DRAFT_7693</name>
</gene>
<accession>A0ACC0UPP2</accession>